<evidence type="ECO:0000313" key="1">
    <source>
        <dbReference type="EMBL" id="JAH44096.1"/>
    </source>
</evidence>
<dbReference type="AlphaFoldDB" id="A0A0E9SS02"/>
<name>A0A0E9SS02_ANGAN</name>
<reference evidence="1" key="2">
    <citation type="journal article" date="2015" name="Fish Shellfish Immunol.">
        <title>Early steps in the European eel (Anguilla anguilla)-Vibrio vulnificus interaction in the gills: Role of the RtxA13 toxin.</title>
        <authorList>
            <person name="Callol A."/>
            <person name="Pajuelo D."/>
            <person name="Ebbesson L."/>
            <person name="Teles M."/>
            <person name="MacKenzie S."/>
            <person name="Amaro C."/>
        </authorList>
    </citation>
    <scope>NUCLEOTIDE SEQUENCE</scope>
</reference>
<accession>A0A0E9SS02</accession>
<organism evidence="1">
    <name type="scientific">Anguilla anguilla</name>
    <name type="common">European freshwater eel</name>
    <name type="synonym">Muraena anguilla</name>
    <dbReference type="NCBI Taxonomy" id="7936"/>
    <lineage>
        <taxon>Eukaryota</taxon>
        <taxon>Metazoa</taxon>
        <taxon>Chordata</taxon>
        <taxon>Craniata</taxon>
        <taxon>Vertebrata</taxon>
        <taxon>Euteleostomi</taxon>
        <taxon>Actinopterygii</taxon>
        <taxon>Neopterygii</taxon>
        <taxon>Teleostei</taxon>
        <taxon>Anguilliformes</taxon>
        <taxon>Anguillidae</taxon>
        <taxon>Anguilla</taxon>
    </lineage>
</organism>
<sequence length="26" mass="3027">MVLPIVMCEFLFCDMARMLSECIISM</sequence>
<protein>
    <submittedName>
        <fullName evidence="1">Uncharacterized protein</fullName>
    </submittedName>
</protein>
<reference evidence="1" key="1">
    <citation type="submission" date="2014-11" db="EMBL/GenBank/DDBJ databases">
        <authorList>
            <person name="Amaro Gonzalez C."/>
        </authorList>
    </citation>
    <scope>NUCLEOTIDE SEQUENCE</scope>
</reference>
<proteinExistence type="predicted"/>
<dbReference type="EMBL" id="GBXM01064481">
    <property type="protein sequence ID" value="JAH44096.1"/>
    <property type="molecule type" value="Transcribed_RNA"/>
</dbReference>